<feature type="signal peptide" evidence="3">
    <location>
        <begin position="1"/>
        <end position="18"/>
    </location>
</feature>
<dbReference type="InterPro" id="IPR025287">
    <property type="entry name" value="WAK_GUB"/>
</dbReference>
<dbReference type="AlphaFoldDB" id="A0A2G9HU28"/>
<dbReference type="Pfam" id="PF13947">
    <property type="entry name" value="GUB_WAK_bind"/>
    <property type="match status" value="1"/>
</dbReference>
<reference evidence="6" key="1">
    <citation type="journal article" date="2018" name="Gigascience">
        <title>Genome assembly of the Pink Ipe (Handroanthus impetiginosus, Bignoniaceae), a highly valued, ecologically keystone Neotropical timber forest tree.</title>
        <authorList>
            <person name="Silva-Junior O.B."/>
            <person name="Grattapaglia D."/>
            <person name="Novaes E."/>
            <person name="Collevatti R.G."/>
        </authorList>
    </citation>
    <scope>NUCLEOTIDE SEQUENCE [LARGE SCALE GENOMIC DNA]</scope>
    <source>
        <strain evidence="6">cv. UFG-1</strain>
    </source>
</reference>
<proteinExistence type="predicted"/>
<comment type="subcellular location">
    <subcellularLocation>
        <location evidence="1">Membrane</location>
        <topology evidence="1">Single-pass membrane protein</topology>
    </subcellularLocation>
</comment>
<evidence type="ECO:0000259" key="4">
    <source>
        <dbReference type="Pfam" id="PF13947"/>
    </source>
</evidence>
<keyword evidence="6" id="KW-1185">Reference proteome</keyword>
<evidence type="ECO:0000256" key="3">
    <source>
        <dbReference type="SAM" id="SignalP"/>
    </source>
</evidence>
<evidence type="ECO:0000256" key="2">
    <source>
        <dbReference type="ARBA" id="ARBA00022729"/>
    </source>
</evidence>
<dbReference type="OrthoDB" id="4062651at2759"/>
<dbReference type="PANTHER" id="PTHR33491">
    <property type="entry name" value="OSJNBA0016N04.9 PROTEIN"/>
    <property type="match status" value="1"/>
</dbReference>
<keyword evidence="2 3" id="KW-0732">Signal</keyword>
<dbReference type="STRING" id="429701.A0A2G9HU28"/>
<sequence>MSLIHLLCWLLSAQLSLQEIINIAKPGCPTKCGNLTIPYPFGIRPNCSMNPWFDIFCNTSVDPPYALVSGRDDYRLIDMTESQVRIKNPFFARRCDDNGANGNSNFTLDFSGTLYTLSVLNTLTHIGCSDLAVLEGLSLYDFVNKFAGGCVSFCFDSNKSRGSYI</sequence>
<organism evidence="5 6">
    <name type="scientific">Handroanthus impetiginosus</name>
    <dbReference type="NCBI Taxonomy" id="429701"/>
    <lineage>
        <taxon>Eukaryota</taxon>
        <taxon>Viridiplantae</taxon>
        <taxon>Streptophyta</taxon>
        <taxon>Embryophyta</taxon>
        <taxon>Tracheophyta</taxon>
        <taxon>Spermatophyta</taxon>
        <taxon>Magnoliopsida</taxon>
        <taxon>eudicotyledons</taxon>
        <taxon>Gunneridae</taxon>
        <taxon>Pentapetalae</taxon>
        <taxon>asterids</taxon>
        <taxon>lamiids</taxon>
        <taxon>Lamiales</taxon>
        <taxon>Bignoniaceae</taxon>
        <taxon>Crescentiina</taxon>
        <taxon>Tabebuia alliance</taxon>
        <taxon>Handroanthus</taxon>
    </lineage>
</organism>
<protein>
    <recommendedName>
        <fullName evidence="4">Wall-associated receptor kinase galacturonan-binding domain-containing protein</fullName>
    </recommendedName>
</protein>
<evidence type="ECO:0000256" key="1">
    <source>
        <dbReference type="ARBA" id="ARBA00004167"/>
    </source>
</evidence>
<feature type="domain" description="Wall-associated receptor kinase galacturonan-binding" evidence="4">
    <location>
        <begin position="28"/>
        <end position="83"/>
    </location>
</feature>
<evidence type="ECO:0000313" key="6">
    <source>
        <dbReference type="Proteomes" id="UP000231279"/>
    </source>
</evidence>
<accession>A0A2G9HU28</accession>
<feature type="chain" id="PRO_5013809242" description="Wall-associated receptor kinase galacturonan-binding domain-containing protein" evidence="3">
    <location>
        <begin position="19"/>
        <end position="165"/>
    </location>
</feature>
<evidence type="ECO:0000313" key="5">
    <source>
        <dbReference type="EMBL" id="PIN20963.1"/>
    </source>
</evidence>
<dbReference type="EMBL" id="NKXS01001035">
    <property type="protein sequence ID" value="PIN20963.1"/>
    <property type="molecule type" value="Genomic_DNA"/>
</dbReference>
<name>A0A2G9HU28_9LAMI</name>
<dbReference type="GO" id="GO:0016020">
    <property type="term" value="C:membrane"/>
    <property type="evidence" value="ECO:0007669"/>
    <property type="project" value="UniProtKB-SubCell"/>
</dbReference>
<dbReference type="GO" id="GO:0030247">
    <property type="term" value="F:polysaccharide binding"/>
    <property type="evidence" value="ECO:0007669"/>
    <property type="project" value="InterPro"/>
</dbReference>
<dbReference type="Proteomes" id="UP000231279">
    <property type="component" value="Unassembled WGS sequence"/>
</dbReference>
<comment type="caution">
    <text evidence="5">The sequence shown here is derived from an EMBL/GenBank/DDBJ whole genome shotgun (WGS) entry which is preliminary data.</text>
</comment>
<gene>
    <name evidence="5" type="ORF">CDL12_06358</name>
</gene>